<gene>
    <name evidence="2" type="ORF">E4U43_007569</name>
</gene>
<accession>A0A9P7NGL7</accession>
<evidence type="ECO:0000256" key="1">
    <source>
        <dbReference type="SAM" id="SignalP"/>
    </source>
</evidence>
<name>A0A9P7NGL7_9HYPO</name>
<evidence type="ECO:0000313" key="2">
    <source>
        <dbReference type="EMBL" id="KAG6018096.1"/>
    </source>
</evidence>
<comment type="caution">
    <text evidence="2">The sequence shown here is derived from an EMBL/GenBank/DDBJ whole genome shotgun (WGS) entry which is preliminary data.</text>
</comment>
<keyword evidence="3" id="KW-1185">Reference proteome</keyword>
<dbReference type="EMBL" id="SRPW01000068">
    <property type="protein sequence ID" value="KAG6018096.1"/>
    <property type="molecule type" value="Genomic_DNA"/>
</dbReference>
<reference evidence="2" key="1">
    <citation type="journal article" date="2020" name="bioRxiv">
        <title>Whole genome comparisons of ergot fungi reveals the divergence and evolution of species within the genus Claviceps are the result of varying mechanisms driving genome evolution and host range expansion.</title>
        <authorList>
            <person name="Wyka S.A."/>
            <person name="Mondo S.J."/>
            <person name="Liu M."/>
            <person name="Dettman J."/>
            <person name="Nalam V."/>
            <person name="Broders K.D."/>
        </authorList>
    </citation>
    <scope>NUCLEOTIDE SEQUENCE</scope>
    <source>
        <strain evidence="2">CCC 602</strain>
    </source>
</reference>
<protein>
    <submittedName>
        <fullName evidence="2">Uncharacterized protein</fullName>
    </submittedName>
</protein>
<sequence length="216" mass="23378">MRACLKATTALGLVINVLATSNDHISEHAVLRSDDVLKTPYSVVLNTDDAALSSPVLTFRKLTIDATTNAAIATKKNENDTLDIAAWNAATDTACTKALSVLSRSSNPSGNCICYNLPSLDIKTGIFEADLRLYRISDPRDDFASVSLGSVRVGLQYHGASVSPISEQELMAMGLVKNQTRKKNRRDDTAVSPRLVRTYLFVGQIDAAKLAQNMTM</sequence>
<keyword evidence="1" id="KW-0732">Signal</keyword>
<organism evidence="2 3">
    <name type="scientific">Claviceps pusilla</name>
    <dbReference type="NCBI Taxonomy" id="123648"/>
    <lineage>
        <taxon>Eukaryota</taxon>
        <taxon>Fungi</taxon>
        <taxon>Dikarya</taxon>
        <taxon>Ascomycota</taxon>
        <taxon>Pezizomycotina</taxon>
        <taxon>Sordariomycetes</taxon>
        <taxon>Hypocreomycetidae</taxon>
        <taxon>Hypocreales</taxon>
        <taxon>Clavicipitaceae</taxon>
        <taxon>Claviceps</taxon>
    </lineage>
</organism>
<dbReference type="AlphaFoldDB" id="A0A9P7NGL7"/>
<dbReference type="OrthoDB" id="2596908at2759"/>
<feature type="chain" id="PRO_5040277765" evidence="1">
    <location>
        <begin position="20"/>
        <end position="216"/>
    </location>
</feature>
<evidence type="ECO:0000313" key="3">
    <source>
        <dbReference type="Proteomes" id="UP000748025"/>
    </source>
</evidence>
<proteinExistence type="predicted"/>
<feature type="signal peptide" evidence="1">
    <location>
        <begin position="1"/>
        <end position="19"/>
    </location>
</feature>
<dbReference type="Proteomes" id="UP000748025">
    <property type="component" value="Unassembled WGS sequence"/>
</dbReference>